<organism evidence="2 3">
    <name type="scientific">Colletotrichum destructivum</name>
    <dbReference type="NCBI Taxonomy" id="34406"/>
    <lineage>
        <taxon>Eukaryota</taxon>
        <taxon>Fungi</taxon>
        <taxon>Dikarya</taxon>
        <taxon>Ascomycota</taxon>
        <taxon>Pezizomycotina</taxon>
        <taxon>Sordariomycetes</taxon>
        <taxon>Hypocreomycetidae</taxon>
        <taxon>Glomerellales</taxon>
        <taxon>Glomerellaceae</taxon>
        <taxon>Colletotrichum</taxon>
        <taxon>Colletotrichum destructivum species complex</taxon>
    </lineage>
</organism>
<evidence type="ECO:0000256" key="1">
    <source>
        <dbReference type="SAM" id="MobiDB-lite"/>
    </source>
</evidence>
<keyword evidence="3" id="KW-1185">Reference proteome</keyword>
<name>A0AAX4I509_9PEZI</name>
<sequence>MFGHNGRRWEVDFSARYCKLAPPGIHPIPSHPIPLWDRFEYLWRRSAFPPVPRLQTCKLSPVAVPSGNPISQSCIRSVENVWWSPIDQAWRPTYPLSAADDDDGRPRPMPQHPGYEDGVTARAPLWDETGGTGPAPSI</sequence>
<gene>
    <name evidence="2" type="ORF">CDEST_03145</name>
</gene>
<accession>A0AAX4I509</accession>
<reference evidence="3" key="1">
    <citation type="journal article" date="2023" name="bioRxiv">
        <title>Complete genome of the Medicago anthracnose fungus, Colletotrichum destructivum, reveals a mini-chromosome-like region within a core chromosome.</title>
        <authorList>
            <person name="Lapalu N."/>
            <person name="Simon A."/>
            <person name="Lu A."/>
            <person name="Plaumann P.-L."/>
            <person name="Amselem J."/>
            <person name="Pigne S."/>
            <person name="Auger A."/>
            <person name="Koch C."/>
            <person name="Dallery J.-F."/>
            <person name="O'Connell R.J."/>
        </authorList>
    </citation>
    <scope>NUCLEOTIDE SEQUENCE [LARGE SCALE GENOMIC DNA]</scope>
    <source>
        <strain evidence="3">CBS 520.97</strain>
    </source>
</reference>
<dbReference type="RefSeq" id="XP_062775355.1">
    <property type="nucleotide sequence ID" value="XM_062919304.1"/>
</dbReference>
<dbReference type="KEGG" id="cdet:87939648"/>
<feature type="region of interest" description="Disordered" evidence="1">
    <location>
        <begin position="94"/>
        <end position="138"/>
    </location>
</feature>
<dbReference type="AlphaFoldDB" id="A0AAX4I509"/>
<protein>
    <submittedName>
        <fullName evidence="2">Uncharacterized protein</fullName>
    </submittedName>
</protein>
<proteinExistence type="predicted"/>
<evidence type="ECO:0000313" key="2">
    <source>
        <dbReference type="EMBL" id="WQF78131.1"/>
    </source>
</evidence>
<dbReference type="EMBL" id="CP137306">
    <property type="protein sequence ID" value="WQF78131.1"/>
    <property type="molecule type" value="Genomic_DNA"/>
</dbReference>
<evidence type="ECO:0000313" key="3">
    <source>
        <dbReference type="Proteomes" id="UP001322277"/>
    </source>
</evidence>
<dbReference type="Proteomes" id="UP001322277">
    <property type="component" value="Chromosome 2"/>
</dbReference>
<dbReference type="GeneID" id="87939648"/>